<dbReference type="EMBL" id="JACAZH010000038">
    <property type="protein sequence ID" value="KAF7336034.1"/>
    <property type="molecule type" value="Genomic_DNA"/>
</dbReference>
<gene>
    <name evidence="10" type="ORF">MSAN_02317100</name>
</gene>
<dbReference type="SUPFAM" id="SSF49562">
    <property type="entry name" value="C2 domain (Calcium/lipid-binding domain, CaLB)"/>
    <property type="match status" value="1"/>
</dbReference>
<evidence type="ECO:0000256" key="1">
    <source>
        <dbReference type="ARBA" id="ARBA00022527"/>
    </source>
</evidence>
<organism evidence="10 11">
    <name type="scientific">Mycena sanguinolenta</name>
    <dbReference type="NCBI Taxonomy" id="230812"/>
    <lineage>
        <taxon>Eukaryota</taxon>
        <taxon>Fungi</taxon>
        <taxon>Dikarya</taxon>
        <taxon>Basidiomycota</taxon>
        <taxon>Agaricomycotina</taxon>
        <taxon>Agaricomycetes</taxon>
        <taxon>Agaricomycetidae</taxon>
        <taxon>Agaricales</taxon>
        <taxon>Marasmiineae</taxon>
        <taxon>Mycenaceae</taxon>
        <taxon>Mycena</taxon>
    </lineage>
</organism>
<dbReference type="InterPro" id="IPR000008">
    <property type="entry name" value="C2_dom"/>
</dbReference>
<dbReference type="OrthoDB" id="63267at2759"/>
<dbReference type="PROSITE" id="PS00109">
    <property type="entry name" value="PROTEIN_KINASE_TYR"/>
    <property type="match status" value="1"/>
</dbReference>
<dbReference type="Gene3D" id="2.60.40.150">
    <property type="entry name" value="C2 domain"/>
    <property type="match status" value="1"/>
</dbReference>
<feature type="domain" description="AGC-kinase C-terminal" evidence="9">
    <location>
        <begin position="490"/>
        <end position="576"/>
    </location>
</feature>
<evidence type="ECO:0000313" key="11">
    <source>
        <dbReference type="Proteomes" id="UP000623467"/>
    </source>
</evidence>
<evidence type="ECO:0000256" key="6">
    <source>
        <dbReference type="SAM" id="MobiDB-lite"/>
    </source>
</evidence>
<keyword evidence="2" id="KW-0808">Transferase</keyword>
<dbReference type="PROSITE" id="PS50011">
    <property type="entry name" value="PROTEIN_KINASE_DOM"/>
    <property type="match status" value="2"/>
</dbReference>
<feature type="domain" description="Protein kinase" evidence="8">
    <location>
        <begin position="229"/>
        <end position="489"/>
    </location>
</feature>
<keyword evidence="5" id="KW-0067">ATP-binding</keyword>
<dbReference type="CDD" id="cd11651">
    <property type="entry name" value="YPK1_N_like"/>
    <property type="match status" value="1"/>
</dbReference>
<dbReference type="InterPro" id="IPR011009">
    <property type="entry name" value="Kinase-like_dom_sf"/>
</dbReference>
<evidence type="ECO:0000256" key="3">
    <source>
        <dbReference type="ARBA" id="ARBA00022741"/>
    </source>
</evidence>
<evidence type="ECO:0000259" key="7">
    <source>
        <dbReference type="PROSITE" id="PS50004"/>
    </source>
</evidence>
<dbReference type="Pfam" id="PF00168">
    <property type="entry name" value="C2"/>
    <property type="match status" value="1"/>
</dbReference>
<dbReference type="Proteomes" id="UP000623467">
    <property type="component" value="Unassembled WGS sequence"/>
</dbReference>
<dbReference type="InterPro" id="IPR008266">
    <property type="entry name" value="Tyr_kinase_AS"/>
</dbReference>
<comment type="caution">
    <text evidence="10">The sequence shown here is derived from an EMBL/GenBank/DDBJ whole genome shotgun (WGS) entry which is preliminary data.</text>
</comment>
<dbReference type="PROSITE" id="PS51285">
    <property type="entry name" value="AGC_KINASE_CTER"/>
    <property type="match status" value="2"/>
</dbReference>
<keyword evidence="3" id="KW-0547">Nucleotide-binding</keyword>
<dbReference type="SMART" id="SM00133">
    <property type="entry name" value="S_TK_X"/>
    <property type="match status" value="2"/>
</dbReference>
<dbReference type="PROSITE" id="PS50004">
    <property type="entry name" value="C2"/>
    <property type="match status" value="1"/>
</dbReference>
<dbReference type="InterPro" id="IPR000961">
    <property type="entry name" value="AGC-kinase_C"/>
</dbReference>
<keyword evidence="1 10" id="KW-0723">Serine/threonine-protein kinase</keyword>
<keyword evidence="11" id="KW-1185">Reference proteome</keyword>
<evidence type="ECO:0000313" key="10">
    <source>
        <dbReference type="EMBL" id="KAF7336034.1"/>
    </source>
</evidence>
<dbReference type="GO" id="GO:0004674">
    <property type="term" value="F:protein serine/threonine kinase activity"/>
    <property type="evidence" value="ECO:0007669"/>
    <property type="project" value="UniProtKB-KW"/>
</dbReference>
<keyword evidence="4 10" id="KW-0418">Kinase</keyword>
<dbReference type="Pfam" id="PF00069">
    <property type="entry name" value="Pkinase"/>
    <property type="match status" value="1"/>
</dbReference>
<evidence type="ECO:0000259" key="8">
    <source>
        <dbReference type="PROSITE" id="PS50011"/>
    </source>
</evidence>
<dbReference type="GO" id="GO:0005524">
    <property type="term" value="F:ATP binding"/>
    <property type="evidence" value="ECO:0007669"/>
    <property type="project" value="UniProtKB-KW"/>
</dbReference>
<proteinExistence type="predicted"/>
<dbReference type="PANTHER" id="PTHR24351">
    <property type="entry name" value="RIBOSOMAL PROTEIN S6 KINASE"/>
    <property type="match status" value="1"/>
</dbReference>
<dbReference type="InterPro" id="IPR035892">
    <property type="entry name" value="C2_domain_sf"/>
</dbReference>
<dbReference type="Gene3D" id="3.30.200.20">
    <property type="entry name" value="Phosphorylase Kinase, domain 1"/>
    <property type="match status" value="1"/>
</dbReference>
<dbReference type="Gene3D" id="1.10.510.10">
    <property type="entry name" value="Transferase(Phosphotransferase) domain 1"/>
    <property type="match status" value="2"/>
</dbReference>
<name>A0A8H6X8R1_9AGAR</name>
<dbReference type="InterPro" id="IPR000719">
    <property type="entry name" value="Prot_kinase_dom"/>
</dbReference>
<dbReference type="Pfam" id="PF07714">
    <property type="entry name" value="PK_Tyr_Ser-Thr"/>
    <property type="match status" value="1"/>
</dbReference>
<sequence length="1073" mass="121229">MQPTPKWPSLRVPNKSPTPPTLSTARSNTFSKGQIHVQLVQARNLHVSSIVARPYVSVQFEQNEFISRDPTDANDMEIHSTPAAVPTSRAMSVLSAIGSKAAIAEDIRRGTNKTSNLFPASSIPSASVLSTVGGLLDPISPHNPIWKDKVSFDVFSEASLITFNIYDRADVDQSFLGTLQIKPMLVHDKTIDQWYKLQPCENEVVSGELRVQVTFEEYEKKRAPSPRDFEFLKLIHECTSGKVFQVLKKDTKGICAMKVLSKKEIVTEKERIEKILDERTILQHSSESPFLVGFKFSFQTVTDLFLVTDFKFGGELFWHLQREMRFSVERAIFYVAEIILALEYLHKYDVVYCDLKPEKIMLDATGHIALCCCYCLSKADLRFDKLSPTFYGTAEYLAPEILDELRYSKVADFWSLGVLFFEMCCGWSPFYADDTQQMYENIRFGKIRFPKDVISEDGKQFVKRLLARNPKHRLGAVRDAEELKEHPFFSSIDWEALAQKQVMPPFKPVIESDELTVNFDEFGLVDLHLDDRASSRPEGCINIRIPKYSVRKQVMPPADSFDEFRLVDLDLGDLAASPPIDIRIPKHRLDAVRDSGEFKEHPLRLREHPLKESRPSFSPVDWEMLVRKQVTPPLKPVESDEQTTDFDEIFTSVMPVVESDELAINLDKIGLADLNDEDGPSFSQPEGYIDSLLASWERRRALLSISVSEASRQGISSDEVRRGLGDVEAQISTLLIHILSSQEAKRAAQRLGHDRAQCFVDAIQDALDRGTLPDSSSRSKARKLIQNVSEAVEQLPSTLFITGVNDSDEHPMFGGGFSDVYQASYQGKTVALKRLRTFTADSTSHRTRLQFYKEALVWQGLRHRFILPLLGIDRVTFAPAYCMVSPWMKYGTVLKYLRDHECGDVNRLLLEIAQGLDYLHSMKIVHGDLRGTNILISDDRNACLSDFGLATTIDVADSTIGVTTASNRAGSIRWFAPELIDPTKFGCPKFIRTEASDVYAYACVCLELYTRNPPFPHLQDVAAMLRVIEGERPEQPPTIPAAVWQLVTSAWAEDFRARPTIHDIAIALEGIPY</sequence>
<feature type="region of interest" description="Disordered" evidence="6">
    <location>
        <begin position="1"/>
        <end position="27"/>
    </location>
</feature>
<feature type="domain" description="Protein kinase" evidence="8">
    <location>
        <begin position="806"/>
        <end position="1073"/>
    </location>
</feature>
<dbReference type="AlphaFoldDB" id="A0A8H6X8R1"/>
<accession>A0A8H6X8R1</accession>
<feature type="domain" description="C2" evidence="7">
    <location>
        <begin position="16"/>
        <end position="195"/>
    </location>
</feature>
<evidence type="ECO:0000256" key="2">
    <source>
        <dbReference type="ARBA" id="ARBA00022679"/>
    </source>
</evidence>
<dbReference type="InterPro" id="IPR001245">
    <property type="entry name" value="Ser-Thr/Tyr_kinase_cat_dom"/>
</dbReference>
<evidence type="ECO:0000256" key="4">
    <source>
        <dbReference type="ARBA" id="ARBA00022777"/>
    </source>
</evidence>
<evidence type="ECO:0000256" key="5">
    <source>
        <dbReference type="ARBA" id="ARBA00022840"/>
    </source>
</evidence>
<dbReference type="FunFam" id="1.10.510.10:FF:000008">
    <property type="entry name" value="Non-specific serine/threonine protein kinase"/>
    <property type="match status" value="1"/>
</dbReference>
<dbReference type="SUPFAM" id="SSF56112">
    <property type="entry name" value="Protein kinase-like (PK-like)"/>
    <property type="match status" value="2"/>
</dbReference>
<feature type="domain" description="AGC-kinase C-terminal" evidence="9">
    <location>
        <begin position="618"/>
        <end position="692"/>
    </location>
</feature>
<reference evidence="10" key="1">
    <citation type="submission" date="2020-05" db="EMBL/GenBank/DDBJ databases">
        <title>Mycena genomes resolve the evolution of fungal bioluminescence.</title>
        <authorList>
            <person name="Tsai I.J."/>
        </authorList>
    </citation>
    <scope>NUCLEOTIDE SEQUENCE</scope>
    <source>
        <strain evidence="10">160909Yilan</strain>
    </source>
</reference>
<protein>
    <submittedName>
        <fullName evidence="10">Non-specific serine/threonine protein kinase</fullName>
    </submittedName>
</protein>
<evidence type="ECO:0000259" key="9">
    <source>
        <dbReference type="PROSITE" id="PS51285"/>
    </source>
</evidence>